<reference evidence="13" key="1">
    <citation type="submission" date="2018-05" db="EMBL/GenBank/DDBJ databases">
        <authorList>
            <person name="Lanie J.A."/>
            <person name="Ng W.-L."/>
            <person name="Kazmierczak K.M."/>
            <person name="Andrzejewski T.M."/>
            <person name="Davidsen T.M."/>
            <person name="Wayne K.J."/>
            <person name="Tettelin H."/>
            <person name="Glass J.I."/>
            <person name="Rusch D."/>
            <person name="Podicherti R."/>
            <person name="Tsui H.-C.T."/>
            <person name="Winkler M.E."/>
        </authorList>
    </citation>
    <scope>NUCLEOTIDE SEQUENCE</scope>
</reference>
<name>A0A381VD12_9ZZZZ</name>
<dbReference type="AlphaFoldDB" id="A0A381VD12"/>
<comment type="subcellular location">
    <subcellularLocation>
        <location evidence="2">Cytoplasm</location>
    </subcellularLocation>
</comment>
<keyword evidence="10" id="KW-0173">Coenzyme A biosynthesis</keyword>
<keyword evidence="5" id="KW-0808">Transferase</keyword>
<dbReference type="GO" id="GO:0004594">
    <property type="term" value="F:pantothenate kinase activity"/>
    <property type="evidence" value="ECO:0007669"/>
    <property type="project" value="InterPro"/>
</dbReference>
<evidence type="ECO:0000256" key="7">
    <source>
        <dbReference type="ARBA" id="ARBA00022777"/>
    </source>
</evidence>
<feature type="non-terminal residue" evidence="13">
    <location>
        <position position="1"/>
    </location>
</feature>
<dbReference type="HAMAP" id="MF_01274">
    <property type="entry name" value="Pantothen_kinase_3"/>
    <property type="match status" value="1"/>
</dbReference>
<dbReference type="InterPro" id="IPR004619">
    <property type="entry name" value="Type_III_PanK"/>
</dbReference>
<evidence type="ECO:0000256" key="9">
    <source>
        <dbReference type="ARBA" id="ARBA00022958"/>
    </source>
</evidence>
<evidence type="ECO:0000256" key="3">
    <source>
        <dbReference type="ARBA" id="ARBA00011738"/>
    </source>
</evidence>
<evidence type="ECO:0000256" key="2">
    <source>
        <dbReference type="ARBA" id="ARBA00004496"/>
    </source>
</evidence>
<evidence type="ECO:0000256" key="12">
    <source>
        <dbReference type="ARBA" id="ARBA00040883"/>
    </source>
</evidence>
<dbReference type="PANTHER" id="PTHR34265:SF1">
    <property type="entry name" value="TYPE III PANTOTHENATE KINASE"/>
    <property type="match status" value="1"/>
</dbReference>
<dbReference type="PANTHER" id="PTHR34265">
    <property type="entry name" value="TYPE III PANTOTHENATE KINASE"/>
    <property type="match status" value="1"/>
</dbReference>
<evidence type="ECO:0000256" key="10">
    <source>
        <dbReference type="ARBA" id="ARBA00022993"/>
    </source>
</evidence>
<proteinExistence type="inferred from homology"/>
<comment type="cofactor">
    <cofactor evidence="1">
        <name>K(+)</name>
        <dbReference type="ChEBI" id="CHEBI:29103"/>
    </cofactor>
</comment>
<keyword evidence="9" id="KW-0630">Potassium</keyword>
<dbReference type="SUPFAM" id="SSF53067">
    <property type="entry name" value="Actin-like ATPase domain"/>
    <property type="match status" value="2"/>
</dbReference>
<comment type="subunit">
    <text evidence="3">Homodimer.</text>
</comment>
<accession>A0A381VD12</accession>
<dbReference type="CDD" id="cd24015">
    <property type="entry name" value="ASKHA_NBD_PanK-III"/>
    <property type="match status" value="1"/>
</dbReference>
<comment type="similarity">
    <text evidence="11">Belongs to the type III pantothenate kinase family.</text>
</comment>
<dbReference type="GO" id="GO:0015937">
    <property type="term" value="P:coenzyme A biosynthetic process"/>
    <property type="evidence" value="ECO:0007669"/>
    <property type="project" value="UniProtKB-KW"/>
</dbReference>
<sequence>VNWASEKKSQFFSQGSFIYDKNNFENSLEKNISLTKNVSKILVSNVAGLEIFNSLGSWVKKHGPLELWQSCVEKKFKGLKTSYSETQQMGIDRWLSMVAGWEKHQSSLCVVSCGTALTIDSVDSKGNHLGGYIVPGIDLMQKILIANTEKININIGNNPSIDYASDTKTAVNNGAFFASVSIIDRVVNKLSTELGGMPKCIISGGNASLIKPLLEHRFEYEPNLVLRGLLIAHNTSI</sequence>
<protein>
    <recommendedName>
        <fullName evidence="12">Type III pantothenate kinase</fullName>
    </recommendedName>
</protein>
<evidence type="ECO:0000256" key="8">
    <source>
        <dbReference type="ARBA" id="ARBA00022840"/>
    </source>
</evidence>
<dbReference type="NCBIfam" id="TIGR00671">
    <property type="entry name" value="baf"/>
    <property type="match status" value="1"/>
</dbReference>
<dbReference type="Pfam" id="PF03309">
    <property type="entry name" value="Pan_kinase"/>
    <property type="match status" value="1"/>
</dbReference>
<evidence type="ECO:0000313" key="13">
    <source>
        <dbReference type="EMBL" id="SVA38034.1"/>
    </source>
</evidence>
<dbReference type="GO" id="GO:0005737">
    <property type="term" value="C:cytoplasm"/>
    <property type="evidence" value="ECO:0007669"/>
    <property type="project" value="UniProtKB-SubCell"/>
</dbReference>
<evidence type="ECO:0000256" key="5">
    <source>
        <dbReference type="ARBA" id="ARBA00022679"/>
    </source>
</evidence>
<dbReference type="InterPro" id="IPR043129">
    <property type="entry name" value="ATPase_NBD"/>
</dbReference>
<keyword evidence="7" id="KW-0418">Kinase</keyword>
<keyword evidence="6" id="KW-0547">Nucleotide-binding</keyword>
<keyword evidence="4" id="KW-0963">Cytoplasm</keyword>
<evidence type="ECO:0000256" key="1">
    <source>
        <dbReference type="ARBA" id="ARBA00001958"/>
    </source>
</evidence>
<evidence type="ECO:0000256" key="6">
    <source>
        <dbReference type="ARBA" id="ARBA00022741"/>
    </source>
</evidence>
<keyword evidence="8" id="KW-0067">ATP-binding</keyword>
<evidence type="ECO:0000256" key="11">
    <source>
        <dbReference type="ARBA" id="ARBA00038036"/>
    </source>
</evidence>
<dbReference type="EMBL" id="UINC01008451">
    <property type="protein sequence ID" value="SVA38034.1"/>
    <property type="molecule type" value="Genomic_DNA"/>
</dbReference>
<dbReference type="GO" id="GO:0005524">
    <property type="term" value="F:ATP binding"/>
    <property type="evidence" value="ECO:0007669"/>
    <property type="project" value="UniProtKB-KW"/>
</dbReference>
<evidence type="ECO:0000256" key="4">
    <source>
        <dbReference type="ARBA" id="ARBA00022490"/>
    </source>
</evidence>
<organism evidence="13">
    <name type="scientific">marine metagenome</name>
    <dbReference type="NCBI Taxonomy" id="408172"/>
    <lineage>
        <taxon>unclassified sequences</taxon>
        <taxon>metagenomes</taxon>
        <taxon>ecological metagenomes</taxon>
    </lineage>
</organism>
<gene>
    <name evidence="13" type="ORF">METZ01_LOCUS90888</name>
</gene>
<dbReference type="Gene3D" id="3.30.420.40">
    <property type="match status" value="2"/>
</dbReference>